<protein>
    <submittedName>
        <fullName evidence="1">Uncharacterized protein</fullName>
    </submittedName>
</protein>
<accession>B2WL74</accession>
<organism evidence="1 2">
    <name type="scientific">Pyrenophora tritici-repentis (strain Pt-1C-BFP)</name>
    <name type="common">Wheat tan spot fungus</name>
    <name type="synonym">Drechslera tritici-repentis</name>
    <dbReference type="NCBI Taxonomy" id="426418"/>
    <lineage>
        <taxon>Eukaryota</taxon>
        <taxon>Fungi</taxon>
        <taxon>Dikarya</taxon>
        <taxon>Ascomycota</taxon>
        <taxon>Pezizomycotina</taxon>
        <taxon>Dothideomycetes</taxon>
        <taxon>Pleosporomycetidae</taxon>
        <taxon>Pleosporales</taxon>
        <taxon>Pleosporineae</taxon>
        <taxon>Pleosporaceae</taxon>
        <taxon>Pyrenophora</taxon>
    </lineage>
</organism>
<dbReference type="InParanoid" id="B2WL74"/>
<evidence type="ECO:0000313" key="2">
    <source>
        <dbReference type="Proteomes" id="UP000001471"/>
    </source>
</evidence>
<reference evidence="2" key="1">
    <citation type="journal article" date="2013" name="G3 (Bethesda)">
        <title>Comparative genomics of a plant-pathogenic fungus, Pyrenophora tritici-repentis, reveals transduplication and the impact of repeat elements on pathogenicity and population divergence.</title>
        <authorList>
            <person name="Manning V.A."/>
            <person name="Pandelova I."/>
            <person name="Dhillon B."/>
            <person name="Wilhelm L.J."/>
            <person name="Goodwin S.B."/>
            <person name="Berlin A.M."/>
            <person name="Figueroa M."/>
            <person name="Freitag M."/>
            <person name="Hane J.K."/>
            <person name="Henrissat B."/>
            <person name="Holman W.H."/>
            <person name="Kodira C.D."/>
            <person name="Martin J."/>
            <person name="Oliver R.P."/>
            <person name="Robbertse B."/>
            <person name="Schackwitz W."/>
            <person name="Schwartz D.C."/>
            <person name="Spatafora J.W."/>
            <person name="Turgeon B.G."/>
            <person name="Yandava C."/>
            <person name="Young S."/>
            <person name="Zhou S."/>
            <person name="Zeng Q."/>
            <person name="Grigoriev I.V."/>
            <person name="Ma L.-J."/>
            <person name="Ciuffetti L.M."/>
        </authorList>
    </citation>
    <scope>NUCLEOTIDE SEQUENCE [LARGE SCALE GENOMIC DNA]</scope>
    <source>
        <strain evidence="2">Pt-1C-BFP</strain>
    </source>
</reference>
<evidence type="ECO:0000313" key="1">
    <source>
        <dbReference type="EMBL" id="EDU43784.1"/>
    </source>
</evidence>
<dbReference type="EMBL" id="DS231628">
    <property type="protein sequence ID" value="EDU43784.1"/>
    <property type="molecule type" value="Genomic_DNA"/>
</dbReference>
<dbReference type="GeneID" id="6349045"/>
<gene>
    <name evidence="1" type="ORF">PTRG_10734</name>
</gene>
<dbReference type="Proteomes" id="UP000001471">
    <property type="component" value="Unassembled WGS sequence"/>
</dbReference>
<dbReference type="AlphaFoldDB" id="B2WL74"/>
<name>B2WL74_PYRTR</name>
<dbReference type="HOGENOM" id="CLU_1949920_0_0_1"/>
<sequence>MHPVTSGSSHTYTLLPSCSPVGVLGLQPMPLSSRPLKHATDKRPLPGLVTPTGMLKQTILIADVWATEEMCLIPSGEVPPAAVDNGTSAGRYRAHSSLVTGKAKTPLRATGIGRCIQEPINKDPDCRQS</sequence>
<dbReference type="KEGG" id="ptrr:6349045"/>
<proteinExistence type="predicted"/>